<evidence type="ECO:0008006" key="5">
    <source>
        <dbReference type="Google" id="ProtNLM"/>
    </source>
</evidence>
<protein>
    <recommendedName>
        <fullName evidence="5">Polysaccharide deacetylase</fullName>
    </recommendedName>
</protein>
<dbReference type="STRING" id="1271860.SAMN05216174_106283"/>
<dbReference type="InterPro" id="IPR052740">
    <property type="entry name" value="CE4"/>
</dbReference>
<proteinExistence type="predicted"/>
<keyword evidence="2" id="KW-0812">Transmembrane</keyword>
<organism evidence="3 4">
    <name type="scientific">Actinokineospora iranica</name>
    <dbReference type="NCBI Taxonomy" id="1271860"/>
    <lineage>
        <taxon>Bacteria</taxon>
        <taxon>Bacillati</taxon>
        <taxon>Actinomycetota</taxon>
        <taxon>Actinomycetes</taxon>
        <taxon>Pseudonocardiales</taxon>
        <taxon>Pseudonocardiaceae</taxon>
        <taxon>Actinokineospora</taxon>
    </lineage>
</organism>
<dbReference type="OrthoDB" id="438898at2"/>
<feature type="region of interest" description="Disordered" evidence="1">
    <location>
        <begin position="31"/>
        <end position="54"/>
    </location>
</feature>
<evidence type="ECO:0000256" key="2">
    <source>
        <dbReference type="SAM" id="Phobius"/>
    </source>
</evidence>
<keyword evidence="2" id="KW-0472">Membrane</keyword>
<accession>A0A1G6REJ0</accession>
<feature type="transmembrane region" description="Helical" evidence="2">
    <location>
        <begin position="7"/>
        <end position="27"/>
    </location>
</feature>
<evidence type="ECO:0000256" key="1">
    <source>
        <dbReference type="SAM" id="MobiDB-lite"/>
    </source>
</evidence>
<dbReference type="Proteomes" id="UP000199501">
    <property type="component" value="Unassembled WGS sequence"/>
</dbReference>
<dbReference type="EMBL" id="FMZZ01000006">
    <property type="protein sequence ID" value="SDD02447.1"/>
    <property type="molecule type" value="Genomic_DNA"/>
</dbReference>
<dbReference type="PANTHER" id="PTHR45985">
    <property type="match status" value="1"/>
</dbReference>
<dbReference type="RefSeq" id="WP_091450731.1">
    <property type="nucleotide sequence ID" value="NZ_FMZZ01000006.1"/>
</dbReference>
<dbReference type="SUPFAM" id="SSF88713">
    <property type="entry name" value="Glycoside hydrolase/deacetylase"/>
    <property type="match status" value="1"/>
</dbReference>
<gene>
    <name evidence="3" type="ORF">SAMN05216174_106283</name>
</gene>
<keyword evidence="2" id="KW-1133">Transmembrane helix</keyword>
<dbReference type="GO" id="GO:0005975">
    <property type="term" value="P:carbohydrate metabolic process"/>
    <property type="evidence" value="ECO:0007669"/>
    <property type="project" value="InterPro"/>
</dbReference>
<sequence length="380" mass="41765">MSRRWDTIGIGLGLVVTFIVLVVLGTIRPDGGPPAIRPDSGPRTVPGTSVPQGAASPAAWMRKLVPGERPPQFVLFSFDGAGSHQHWQRFLRVASDVDAHFSAFLSGIYLLTDSQKTDYTGPGHRPGRATITFGGSEENVRALVGDLNTAVADGHEIGTHYNGHFCRGAEPSVGRWDTAQWTSELDQFFTFLDRAEALGLRIDRDAVKGGRTPCLEGRFDQLAPALTARGMTYDSSQVTDGMAWPTRRDGLWEFPLPSVRVPAAGFRHAIMMDYNFWFLLSRGKDEPARAEEFARITLETYQRAYQAAYNGNRAPMVVGNHFNDWSGGAFMTATERFMGEVCVRAETVCATHSEVVDWLALQDPAVLAAYRALPNAQITE</sequence>
<reference evidence="4" key="1">
    <citation type="submission" date="2016-10" db="EMBL/GenBank/DDBJ databases">
        <authorList>
            <person name="Varghese N."/>
            <person name="Submissions S."/>
        </authorList>
    </citation>
    <scope>NUCLEOTIDE SEQUENCE [LARGE SCALE GENOMIC DNA]</scope>
    <source>
        <strain evidence="4">IBRC-M 10403</strain>
    </source>
</reference>
<dbReference type="InterPro" id="IPR011330">
    <property type="entry name" value="Glyco_hydro/deAcase_b/a-brl"/>
</dbReference>
<dbReference type="PANTHER" id="PTHR45985:SF3">
    <property type="entry name" value="CHITIN DEACETYLASE-LIKE 4"/>
    <property type="match status" value="1"/>
</dbReference>
<evidence type="ECO:0000313" key="3">
    <source>
        <dbReference type="EMBL" id="SDD02447.1"/>
    </source>
</evidence>
<dbReference type="AlphaFoldDB" id="A0A1G6REJ0"/>
<evidence type="ECO:0000313" key="4">
    <source>
        <dbReference type="Proteomes" id="UP000199501"/>
    </source>
</evidence>
<keyword evidence="4" id="KW-1185">Reference proteome</keyword>
<dbReference type="Gene3D" id="3.20.20.370">
    <property type="entry name" value="Glycoside hydrolase/deacetylase"/>
    <property type="match status" value="1"/>
</dbReference>
<name>A0A1G6REJ0_9PSEU</name>